<evidence type="ECO:0000313" key="1">
    <source>
        <dbReference type="EMBL" id="EAZ93238.1"/>
    </source>
</evidence>
<evidence type="ECO:0000313" key="2">
    <source>
        <dbReference type="Proteomes" id="UP000003781"/>
    </source>
</evidence>
<proteinExistence type="predicted"/>
<accession>A3IHF6</accession>
<protein>
    <submittedName>
        <fullName evidence="1">Uncharacterized protein</fullName>
    </submittedName>
</protein>
<comment type="caution">
    <text evidence="1">The sequence shown here is derived from an EMBL/GenBank/DDBJ whole genome shotgun (WGS) entry which is preliminary data.</text>
</comment>
<name>A3IHF6_9CHRO</name>
<dbReference type="AlphaFoldDB" id="A3IHF6"/>
<reference evidence="1 2" key="1">
    <citation type="submission" date="2007-03" db="EMBL/GenBank/DDBJ databases">
        <authorList>
            <person name="Stal L."/>
            <person name="Ferriera S."/>
            <person name="Johnson J."/>
            <person name="Kravitz S."/>
            <person name="Beeson K."/>
            <person name="Sutton G."/>
            <person name="Rogers Y.-H."/>
            <person name="Friedman R."/>
            <person name="Frazier M."/>
            <person name="Venter J.C."/>
        </authorList>
    </citation>
    <scope>NUCLEOTIDE SEQUENCE [LARGE SCALE GENOMIC DNA]</scope>
    <source>
        <strain evidence="1 2">CCY0110</strain>
    </source>
</reference>
<dbReference type="Proteomes" id="UP000003781">
    <property type="component" value="Unassembled WGS sequence"/>
</dbReference>
<gene>
    <name evidence="1" type="ORF">CY0110_15622</name>
</gene>
<keyword evidence="2" id="KW-1185">Reference proteome</keyword>
<sequence length="24" mass="2800">MVDQIGKFPWVTFAQSQFMNPKLS</sequence>
<organism evidence="1 2">
    <name type="scientific">Crocosphaera chwakensis CCY0110</name>
    <dbReference type="NCBI Taxonomy" id="391612"/>
    <lineage>
        <taxon>Bacteria</taxon>
        <taxon>Bacillati</taxon>
        <taxon>Cyanobacteriota</taxon>
        <taxon>Cyanophyceae</taxon>
        <taxon>Oscillatoriophycideae</taxon>
        <taxon>Chroococcales</taxon>
        <taxon>Aphanothecaceae</taxon>
        <taxon>Crocosphaera</taxon>
        <taxon>Crocosphaera chwakensis</taxon>
    </lineage>
</organism>
<dbReference type="EMBL" id="AAXW01000002">
    <property type="protein sequence ID" value="EAZ93238.1"/>
    <property type="molecule type" value="Genomic_DNA"/>
</dbReference>